<dbReference type="InterPro" id="IPR032867">
    <property type="entry name" value="DYW_dom"/>
</dbReference>
<reference evidence="4" key="1">
    <citation type="submission" date="2021-02" db="EMBL/GenBank/DDBJ databases">
        <authorList>
            <person name="Nowell W R."/>
        </authorList>
    </citation>
    <scope>NUCLEOTIDE SEQUENCE</scope>
</reference>
<dbReference type="PANTHER" id="PTHR24015">
    <property type="entry name" value="OS07G0578800 PROTEIN-RELATED"/>
    <property type="match status" value="1"/>
</dbReference>
<dbReference type="InterPro" id="IPR002885">
    <property type="entry name" value="PPR_rpt"/>
</dbReference>
<dbReference type="GO" id="GO:0048731">
    <property type="term" value="P:system development"/>
    <property type="evidence" value="ECO:0007669"/>
    <property type="project" value="UniProtKB-ARBA"/>
</dbReference>
<feature type="repeat" description="PPR" evidence="2">
    <location>
        <begin position="224"/>
        <end position="258"/>
    </location>
</feature>
<evidence type="ECO:0000313" key="5">
    <source>
        <dbReference type="EMBL" id="CAF1478479.1"/>
    </source>
</evidence>
<feature type="domain" description="DYW" evidence="3">
    <location>
        <begin position="538"/>
        <end position="630"/>
    </location>
</feature>
<gene>
    <name evidence="4" type="ORF">EDS130_LOCUS27234</name>
    <name evidence="5" type="ORF">XAT740_LOCUS38393</name>
</gene>
<dbReference type="GO" id="GO:0009451">
    <property type="term" value="P:RNA modification"/>
    <property type="evidence" value="ECO:0007669"/>
    <property type="project" value="InterPro"/>
</dbReference>
<dbReference type="GO" id="GO:0003723">
    <property type="term" value="F:RNA binding"/>
    <property type="evidence" value="ECO:0007669"/>
    <property type="project" value="InterPro"/>
</dbReference>
<accession>A0A814YZF3</accession>
<dbReference type="Pfam" id="PF13812">
    <property type="entry name" value="PPR_3"/>
    <property type="match status" value="1"/>
</dbReference>
<sequence>MFSILISISHHTNSKFLTHLRTIGNLRKINVEVEMKKLNDKQQYTKALDLFDQHEHQLVLTDRLIVQAMKACSQLEHLERGQIIHKKLSNNLLDNNYVQTSLINFYAHCGRITDAQRVFDSSSNKTLIQYGSMMKGFIKNRMPEKAIELFTSLASPDSVIFCLLFNSCARLRTTTALDIGRKVWSQMPPIHYQNKYVLNAALDMFIKCGDLSNAEKFFAQIKHTTNGYAQIMTCYNEQREPMDTINLYEKMKKEGVRPDSIIFLLLINACAQHGVESRARSIVSEIPSSMLTDRKLRNSLIHLWGKVSCVSEAKQVFEQIDQPNHISYTAMINAYGLNGLGHDALELYYRMPSEMIVEKTYACILNACSHSGLVNEARSIFSTISMKNKWIYTAMIDCLSRSFFFEEAKHLIQEFERYDSPYVPMYVSLLSGARNQNNLSLARETIHRIQELFQNADEYLVSAATLFTNILASSGELDEASQMRHDMYRSGAKKRSGLSWTEINGEVAKFRVQDRSHPRTQEIYDELDRIESELIEHGHKFDSSWITRPMMPDETVESILNSHSERLALAYNFIQRPIPSRIQIVKNLRICGDCHGAIKLISRIRQCQIVIRDANRIHHFADGKCSCNDHF</sequence>
<dbReference type="Gene3D" id="1.25.40.10">
    <property type="entry name" value="Tetratricopeptide repeat domain"/>
    <property type="match status" value="4"/>
</dbReference>
<keyword evidence="1" id="KW-0677">Repeat</keyword>
<dbReference type="Pfam" id="PF20431">
    <property type="entry name" value="E_motif"/>
    <property type="match status" value="1"/>
</dbReference>
<dbReference type="EMBL" id="CAJNOJ010000170">
    <property type="protein sequence ID" value="CAF1236771.1"/>
    <property type="molecule type" value="Genomic_DNA"/>
</dbReference>
<dbReference type="NCBIfam" id="TIGR00756">
    <property type="entry name" value="PPR"/>
    <property type="match status" value="2"/>
</dbReference>
<dbReference type="EMBL" id="CAJNOR010004143">
    <property type="protein sequence ID" value="CAF1478479.1"/>
    <property type="molecule type" value="Genomic_DNA"/>
</dbReference>
<dbReference type="AlphaFoldDB" id="A0A814YZF3"/>
<protein>
    <recommendedName>
        <fullName evidence="3">DYW domain-containing protein</fullName>
    </recommendedName>
</protein>
<dbReference type="Proteomes" id="UP000663852">
    <property type="component" value="Unassembled WGS sequence"/>
</dbReference>
<dbReference type="Pfam" id="PF14432">
    <property type="entry name" value="DYW_deaminase"/>
    <property type="match status" value="1"/>
</dbReference>
<proteinExistence type="predicted"/>
<dbReference type="FunFam" id="1.25.40.10:FF:000158">
    <property type="entry name" value="pentatricopeptide repeat-containing protein At2g33680"/>
    <property type="match status" value="1"/>
</dbReference>
<dbReference type="Proteomes" id="UP000663828">
    <property type="component" value="Unassembled WGS sequence"/>
</dbReference>
<dbReference type="PROSITE" id="PS51375">
    <property type="entry name" value="PPR"/>
    <property type="match status" value="2"/>
</dbReference>
<evidence type="ECO:0000256" key="2">
    <source>
        <dbReference type="PROSITE-ProRule" id="PRU00708"/>
    </source>
</evidence>
<name>A0A814YZF3_ADIRI</name>
<organism evidence="4 7">
    <name type="scientific">Adineta ricciae</name>
    <name type="common">Rotifer</name>
    <dbReference type="NCBI Taxonomy" id="249248"/>
    <lineage>
        <taxon>Eukaryota</taxon>
        <taxon>Metazoa</taxon>
        <taxon>Spiralia</taxon>
        <taxon>Gnathifera</taxon>
        <taxon>Rotifera</taxon>
        <taxon>Eurotatoria</taxon>
        <taxon>Bdelloidea</taxon>
        <taxon>Adinetida</taxon>
        <taxon>Adinetidae</taxon>
        <taxon>Adineta</taxon>
    </lineage>
</organism>
<dbReference type="InterPro" id="IPR046960">
    <property type="entry name" value="PPR_At4g14850-like_plant"/>
</dbReference>
<dbReference type="PANTHER" id="PTHR24015:SF548">
    <property type="entry name" value="OS08G0340900 PROTEIN"/>
    <property type="match status" value="1"/>
</dbReference>
<comment type="caution">
    <text evidence="4">The sequence shown here is derived from an EMBL/GenBank/DDBJ whole genome shotgun (WGS) entry which is preliminary data.</text>
</comment>
<dbReference type="InterPro" id="IPR011990">
    <property type="entry name" value="TPR-like_helical_dom_sf"/>
</dbReference>
<dbReference type="OrthoDB" id="185373at2759"/>
<evidence type="ECO:0000313" key="6">
    <source>
        <dbReference type="Proteomes" id="UP000663828"/>
    </source>
</evidence>
<evidence type="ECO:0000256" key="1">
    <source>
        <dbReference type="ARBA" id="ARBA00022737"/>
    </source>
</evidence>
<evidence type="ECO:0000313" key="7">
    <source>
        <dbReference type="Proteomes" id="UP000663852"/>
    </source>
</evidence>
<dbReference type="Pfam" id="PF01535">
    <property type="entry name" value="PPR"/>
    <property type="match status" value="4"/>
</dbReference>
<keyword evidence="6" id="KW-1185">Reference proteome</keyword>
<dbReference type="GO" id="GO:0008270">
    <property type="term" value="F:zinc ion binding"/>
    <property type="evidence" value="ECO:0007669"/>
    <property type="project" value="InterPro"/>
</dbReference>
<feature type="repeat" description="PPR" evidence="2">
    <location>
        <begin position="324"/>
        <end position="358"/>
    </location>
</feature>
<evidence type="ECO:0000313" key="4">
    <source>
        <dbReference type="EMBL" id="CAF1236771.1"/>
    </source>
</evidence>
<dbReference type="InterPro" id="IPR046848">
    <property type="entry name" value="E_motif"/>
</dbReference>
<evidence type="ECO:0000259" key="3">
    <source>
        <dbReference type="Pfam" id="PF14432"/>
    </source>
</evidence>